<dbReference type="GO" id="GO:0016020">
    <property type="term" value="C:membrane"/>
    <property type="evidence" value="ECO:0007669"/>
    <property type="project" value="TreeGrafter"/>
</dbReference>
<dbReference type="GO" id="GO:0004467">
    <property type="term" value="F:long-chain fatty acid-CoA ligase activity"/>
    <property type="evidence" value="ECO:0007669"/>
    <property type="project" value="UniProtKB-EC"/>
</dbReference>
<evidence type="ECO:0000256" key="2">
    <source>
        <dbReference type="ARBA" id="ARBA00022832"/>
    </source>
</evidence>
<dbReference type="Gene3D" id="3.40.50.12780">
    <property type="entry name" value="N-terminal domain of ligase-like"/>
    <property type="match status" value="1"/>
</dbReference>
<evidence type="ECO:0000256" key="1">
    <source>
        <dbReference type="ARBA" id="ARBA00022598"/>
    </source>
</evidence>
<dbReference type="PANTHER" id="PTHR43272:SF107">
    <property type="entry name" value="LONG-CHAIN-FATTY-ACID--COA LIGASE 5"/>
    <property type="match status" value="1"/>
</dbReference>
<organism evidence="5 6">
    <name type="scientific">Calicophoron daubneyi</name>
    <name type="common">Rumen fluke</name>
    <name type="synonym">Paramphistomum daubneyi</name>
    <dbReference type="NCBI Taxonomy" id="300641"/>
    <lineage>
        <taxon>Eukaryota</taxon>
        <taxon>Metazoa</taxon>
        <taxon>Spiralia</taxon>
        <taxon>Lophotrochozoa</taxon>
        <taxon>Platyhelminthes</taxon>
        <taxon>Trematoda</taxon>
        <taxon>Digenea</taxon>
        <taxon>Plagiorchiida</taxon>
        <taxon>Pronocephalata</taxon>
        <taxon>Paramphistomoidea</taxon>
        <taxon>Paramphistomidae</taxon>
        <taxon>Calicophoron</taxon>
    </lineage>
</organism>
<comment type="caution">
    <text evidence="5">The sequence shown here is derived from an EMBL/GenBank/DDBJ whole genome shotgun (WGS) entry which is preliminary data.</text>
</comment>
<proteinExistence type="predicted"/>
<dbReference type="EC" id="6.2.1.3" evidence="3"/>
<keyword evidence="2" id="KW-0443">Lipid metabolism</keyword>
<protein>
    <recommendedName>
        <fullName evidence="3">long-chain-fatty-acid--CoA ligase</fullName>
        <ecNumber evidence="3">6.2.1.3</ecNumber>
    </recommendedName>
</protein>
<evidence type="ECO:0000313" key="6">
    <source>
        <dbReference type="Proteomes" id="UP001497525"/>
    </source>
</evidence>
<dbReference type="EMBL" id="CAXLJL010000711">
    <property type="protein sequence ID" value="CAL5140375.1"/>
    <property type="molecule type" value="Genomic_DNA"/>
</dbReference>
<reference evidence="5" key="1">
    <citation type="submission" date="2024-06" db="EMBL/GenBank/DDBJ databases">
        <authorList>
            <person name="Liu X."/>
            <person name="Lenzi L."/>
            <person name="Haldenby T S."/>
            <person name="Uol C."/>
        </authorList>
    </citation>
    <scope>NUCLEOTIDE SEQUENCE</scope>
</reference>
<dbReference type="Proteomes" id="UP001497525">
    <property type="component" value="Unassembled WGS sequence"/>
</dbReference>
<gene>
    <name evidence="5" type="ORF">CDAUBV1_LOCUS15701</name>
</gene>
<dbReference type="PROSITE" id="PS00455">
    <property type="entry name" value="AMP_BINDING"/>
    <property type="match status" value="1"/>
</dbReference>
<keyword evidence="2" id="KW-0276">Fatty acid metabolism</keyword>
<name>A0AAV2TVJ5_CALDB</name>
<dbReference type="Pfam" id="PF00501">
    <property type="entry name" value="AMP-binding"/>
    <property type="match status" value="1"/>
</dbReference>
<dbReference type="InterPro" id="IPR042099">
    <property type="entry name" value="ANL_N_sf"/>
</dbReference>
<evidence type="ECO:0000256" key="3">
    <source>
        <dbReference type="ARBA" id="ARBA00026121"/>
    </source>
</evidence>
<keyword evidence="1" id="KW-0436">Ligase</keyword>
<dbReference type="PANTHER" id="PTHR43272">
    <property type="entry name" value="LONG-CHAIN-FATTY-ACID--COA LIGASE"/>
    <property type="match status" value="1"/>
</dbReference>
<dbReference type="InterPro" id="IPR000873">
    <property type="entry name" value="AMP-dep_synth/lig_dom"/>
</dbReference>
<evidence type="ECO:0000313" key="5">
    <source>
        <dbReference type="EMBL" id="CAL5140375.1"/>
    </source>
</evidence>
<dbReference type="InterPro" id="IPR020845">
    <property type="entry name" value="AMP-binding_CS"/>
</dbReference>
<sequence>MAALIPFAAGSVAISLGAFYWFKKSKQHTYPFDIYTNKQSFVVDPSTGIRVSPPGVATDAYLDVNTVYDVFERGLKLAANLPCLGQRSTASEPYEWKTYEQVKKMIDTLSVKLVSLLETEVRMIGIQARNCLQWLLVELACVASGLTIVPFYETYGEQALRHILDETRIEVMFCESPKQAKHLLQMYPSKLRHIIVFKQGDELEPLINGDSPTVHLHSLQTLLSSEASSCMGTKVPSPDDVFMICYTSGSTGLPKGVLIKHKEFIHTMKAFCHRLEDPIFTKNPVHLSYLPLAHILEQHASLITLNHGGRIGFLTSDFSGLLGDLKDVQPIYFFAVPRVLSRIYSTVLQRLSSIPFGEKMLQYAVALKNKDQQQGYYDNSGFLDFIFFRKIRSATGGRIKAILSGGAPLPDDVLRFTRAAFGCPVVIAYGLTETDGCISLSYLGDGSTGHVGALLPGVMAKLVDVPALNLSVSVDGIGEIRVKGPNCSDGYFNDVLHTKELFDSEGWMCTGDLGTWTEAGALKIVGRCKLAFKLAQGEYVSPDKVEAVYQLSRLVNQAYVDGNSLYAFAIAIIVPNMNELRRYLSKCAEENGGGDESVSLLSDWETMSDDELCSSVPVREAVLRSLNHLGRVHDLKGFELAKSIYLTNSPFTTENELLTGSMKLCRFNLRRHFESVINELYDNPPIL</sequence>
<feature type="domain" description="AMP-dependent synthetase/ligase" evidence="4">
    <location>
        <begin position="92"/>
        <end position="492"/>
    </location>
</feature>
<dbReference type="AlphaFoldDB" id="A0AAV2TVJ5"/>
<evidence type="ECO:0000259" key="4">
    <source>
        <dbReference type="Pfam" id="PF00501"/>
    </source>
</evidence>
<accession>A0AAV2TVJ5</accession>
<dbReference type="GO" id="GO:0005783">
    <property type="term" value="C:endoplasmic reticulum"/>
    <property type="evidence" value="ECO:0007669"/>
    <property type="project" value="TreeGrafter"/>
</dbReference>
<dbReference type="SUPFAM" id="SSF56801">
    <property type="entry name" value="Acetyl-CoA synthetase-like"/>
    <property type="match status" value="1"/>
</dbReference>